<dbReference type="PROSITE" id="PS00233">
    <property type="entry name" value="CHIT_BIND_RR_1"/>
    <property type="match status" value="1"/>
</dbReference>
<evidence type="ECO:0000313" key="6">
    <source>
        <dbReference type="Proteomes" id="UP000789524"/>
    </source>
</evidence>
<accession>A0A8J2QF43</accession>
<dbReference type="GO" id="GO:0042302">
    <property type="term" value="F:structural constituent of cuticle"/>
    <property type="evidence" value="ECO:0007669"/>
    <property type="project" value="UniProtKB-UniRule"/>
</dbReference>
<keyword evidence="2 4" id="KW-0732">Signal</keyword>
<protein>
    <submittedName>
        <fullName evidence="5">(African queen) hypothetical protein</fullName>
    </submittedName>
</protein>
<dbReference type="InterPro" id="IPR031311">
    <property type="entry name" value="CHIT_BIND_RR_consensus"/>
</dbReference>
<keyword evidence="6" id="KW-1185">Reference proteome</keyword>
<evidence type="ECO:0000313" key="5">
    <source>
        <dbReference type="EMBL" id="CAG9560433.1"/>
    </source>
</evidence>
<dbReference type="OrthoDB" id="8115566at2759"/>
<gene>
    <name evidence="5" type="ORF">DCHRY22_LOCUS2103</name>
</gene>
<dbReference type="Pfam" id="PF00379">
    <property type="entry name" value="Chitin_bind_4"/>
    <property type="match status" value="1"/>
</dbReference>
<keyword evidence="1 3" id="KW-0193">Cuticle</keyword>
<dbReference type="Proteomes" id="UP000789524">
    <property type="component" value="Unassembled WGS sequence"/>
</dbReference>
<evidence type="ECO:0000256" key="3">
    <source>
        <dbReference type="PROSITE-ProRule" id="PRU00497"/>
    </source>
</evidence>
<name>A0A8J2QF43_9NEOP</name>
<comment type="caution">
    <text evidence="5">The sequence shown here is derived from an EMBL/GenBank/DDBJ whole genome shotgun (WGS) entry which is preliminary data.</text>
</comment>
<dbReference type="InterPro" id="IPR000618">
    <property type="entry name" value="Insect_cuticle"/>
</dbReference>
<dbReference type="EMBL" id="CAKASE010000045">
    <property type="protein sequence ID" value="CAG9560433.1"/>
    <property type="molecule type" value="Genomic_DNA"/>
</dbReference>
<dbReference type="PROSITE" id="PS51155">
    <property type="entry name" value="CHIT_BIND_RR_2"/>
    <property type="match status" value="1"/>
</dbReference>
<evidence type="ECO:0000256" key="2">
    <source>
        <dbReference type="ARBA" id="ARBA00022729"/>
    </source>
</evidence>
<dbReference type="PRINTS" id="PR00947">
    <property type="entry name" value="CUTICLE"/>
</dbReference>
<feature type="signal peptide" evidence="4">
    <location>
        <begin position="1"/>
        <end position="17"/>
    </location>
</feature>
<evidence type="ECO:0000256" key="1">
    <source>
        <dbReference type="ARBA" id="ARBA00022460"/>
    </source>
</evidence>
<dbReference type="AlphaFoldDB" id="A0A8J2QF43"/>
<evidence type="ECO:0000256" key="4">
    <source>
        <dbReference type="SAM" id="SignalP"/>
    </source>
</evidence>
<reference evidence="5" key="1">
    <citation type="submission" date="2021-09" db="EMBL/GenBank/DDBJ databases">
        <authorList>
            <person name="Martin H S."/>
        </authorList>
    </citation>
    <scope>NUCLEOTIDE SEQUENCE</scope>
</reference>
<feature type="chain" id="PRO_5035263691" evidence="4">
    <location>
        <begin position="18"/>
        <end position="237"/>
    </location>
</feature>
<sequence>MRFAVVVFACVLAAVSAQQYFPQNKGQYFPQNDQYKYNRYNKYNYNNNYNNYNRFPNQNRFGGQYQPFVQPAAFPRPVVPAKPVVVSPVPAVSVEAKPSPAPVQVVAPVPEPKPVVPVIPVSAVRVAADDRSAEVLKFGNEISENGFNYYFENNNGIAAQAQGVPRNFGGNPPVVPDVIQGAFSWTSPEGKVISISYTADENGYQPSGDAIPQPPEIPAQIARALEYSARYLASAKN</sequence>
<organism evidence="5 6">
    <name type="scientific">Danaus chrysippus</name>
    <name type="common">African queen</name>
    <dbReference type="NCBI Taxonomy" id="151541"/>
    <lineage>
        <taxon>Eukaryota</taxon>
        <taxon>Metazoa</taxon>
        <taxon>Ecdysozoa</taxon>
        <taxon>Arthropoda</taxon>
        <taxon>Hexapoda</taxon>
        <taxon>Insecta</taxon>
        <taxon>Pterygota</taxon>
        <taxon>Neoptera</taxon>
        <taxon>Endopterygota</taxon>
        <taxon>Lepidoptera</taxon>
        <taxon>Glossata</taxon>
        <taxon>Ditrysia</taxon>
        <taxon>Papilionoidea</taxon>
        <taxon>Nymphalidae</taxon>
        <taxon>Danainae</taxon>
        <taxon>Danaini</taxon>
        <taxon>Danaina</taxon>
        <taxon>Danaus</taxon>
        <taxon>Anosia</taxon>
    </lineage>
</organism>
<proteinExistence type="predicted"/>